<gene>
    <name evidence="1" type="ORF">PY771_04430</name>
</gene>
<dbReference type="AlphaFoldDB" id="A0AAX3PA65"/>
<reference evidence="1" key="1">
    <citation type="submission" date="2023-02" db="EMBL/GenBank/DDBJ databases">
        <title>The sequence of Aeromonas hydrophila K533.</title>
        <authorList>
            <person name="Luo X."/>
        </authorList>
    </citation>
    <scope>NUCLEOTIDE SEQUENCE</scope>
    <source>
        <strain evidence="1">K533</strain>
    </source>
</reference>
<name>A0AAX3PA65_AERHY</name>
<organism evidence="1 2">
    <name type="scientific">Aeromonas hydrophila</name>
    <dbReference type="NCBI Taxonomy" id="644"/>
    <lineage>
        <taxon>Bacteria</taxon>
        <taxon>Pseudomonadati</taxon>
        <taxon>Pseudomonadota</taxon>
        <taxon>Gammaproteobacteria</taxon>
        <taxon>Aeromonadales</taxon>
        <taxon>Aeromonadaceae</taxon>
        <taxon>Aeromonas</taxon>
    </lineage>
</organism>
<accession>A0AAX3PA65</accession>
<dbReference type="EMBL" id="CP118942">
    <property type="protein sequence ID" value="WEE27569.1"/>
    <property type="molecule type" value="Genomic_DNA"/>
</dbReference>
<sequence>MNNAIPITRALREMLVQSVHYKALFKFIDKLEQMDAHPALFSAEILGWIYPLTKEGRELSDIVTLAMQVYKHQEFFNLHPKLACLCNFVVKHQLHEMIMDGGTSQDAQVNLKFRYQQLISELKSEAMQGKCHTFMKGAQKNTASLHRYVNRLFGRYARLLVLRVDLYYKTEFLDALSIEEIIKHKKALFKTRRKGALAANWVGYACRLEFAPLTGFHFHLAVFMNGAHVQRDVYYADAIIKEWLRITGNRGRGHNCNQKKAEYRECGIGMVGHADKTKRCYLQKALAYLTKSEPAARLNLKGHRTFFKGNLPKHDTARGRPRAKVALN</sequence>
<dbReference type="RefSeq" id="WP_201940939.1">
    <property type="nucleotide sequence ID" value="NZ_CP118942.1"/>
</dbReference>
<evidence type="ECO:0000313" key="1">
    <source>
        <dbReference type="EMBL" id="WEE27569.1"/>
    </source>
</evidence>
<dbReference type="Proteomes" id="UP001214666">
    <property type="component" value="Chromosome"/>
</dbReference>
<evidence type="ECO:0000313" key="2">
    <source>
        <dbReference type="Proteomes" id="UP001214666"/>
    </source>
</evidence>
<protein>
    <submittedName>
        <fullName evidence="1">Inovirus-type Gp2 protein</fullName>
    </submittedName>
</protein>
<proteinExistence type="predicted"/>